<feature type="transmembrane region" description="Helical" evidence="1">
    <location>
        <begin position="327"/>
        <end position="344"/>
    </location>
</feature>
<feature type="transmembrane region" description="Helical" evidence="1">
    <location>
        <begin position="297"/>
        <end position="315"/>
    </location>
</feature>
<sequence length="620" mass="72083">MGKITEKFKKLFGYFKGGADRFRVTVVFTLMVFGLVVLTTELENLNYEKLSVVSSSLMEINKCFVLGIFLTAMFEVIREQYFEERKKWIIRTIYTVLTVIIGFGAYVLSFVVYNFEIGFWMLLPVSILIFLLVPILKNENKEKYLQSVFVNFVVSLIFATVLYIGISLILVTITALFGFEMFYGFVLRFYMYSWVFVFDVLGVSLFLSLLKKPNDNLESYDFPYILKMLIKFVITPLIIIYTGILYVYLATVVISMKLPKGLISHLVLWYTAFSLIIIILITPLAKNDKFLGNFKKYFPYFSIPLIFASLFAIFQRIYQYGITENRYYVLLLIFWLFFCMILYIRKSKVTGVFVSLIICLIIAVYTPFSAEKVSVYSQSQRLKRMLVKYGALKDGKVSKITQNLTNRQGNELYTAIDYISTRQSSSVKNLGLKNSAGKIYQTSHDLEKDLGIKDSWREYYSYGIEDDDDRESYDERKVITYNLKTNENISAILETNGYDNVIHYRKDWGESSTQTNESDKYKVVILNKIITISSKNGTELAKFNYEDIIKQVSAKLKTLKLENIGSQDEEYKVPQKDFEYIGTAGNISYKISLQSIYEEIKDGKMTDMNYEFDFMFSEKK</sequence>
<protein>
    <recommendedName>
        <fullName evidence="4">DUF4153 domain-containing protein</fullName>
    </recommendedName>
</protein>
<gene>
    <name evidence="2" type="ORF">JCM16775_2160</name>
</gene>
<evidence type="ECO:0000313" key="2">
    <source>
        <dbReference type="EMBL" id="BBM39449.1"/>
    </source>
</evidence>
<feature type="transmembrane region" description="Helical" evidence="1">
    <location>
        <begin position="351"/>
        <end position="368"/>
    </location>
</feature>
<feature type="transmembrane region" description="Helical" evidence="1">
    <location>
        <begin position="229"/>
        <end position="254"/>
    </location>
</feature>
<feature type="transmembrane region" description="Helical" evidence="1">
    <location>
        <begin position="266"/>
        <end position="285"/>
    </location>
</feature>
<feature type="transmembrane region" description="Helical" evidence="1">
    <location>
        <begin position="189"/>
        <end position="209"/>
    </location>
</feature>
<proteinExistence type="predicted"/>
<feature type="transmembrane region" description="Helical" evidence="1">
    <location>
        <begin position="117"/>
        <end position="136"/>
    </location>
</feature>
<feature type="transmembrane region" description="Helical" evidence="1">
    <location>
        <begin position="148"/>
        <end position="177"/>
    </location>
</feature>
<dbReference type="AlphaFoldDB" id="A0A510JJG5"/>
<evidence type="ECO:0000313" key="3">
    <source>
        <dbReference type="Proteomes" id="UP000321892"/>
    </source>
</evidence>
<dbReference type="OrthoDB" id="9809196at2"/>
<keyword evidence="1" id="KW-0472">Membrane</keyword>
<name>A0A510JJG5_9FUSO</name>
<keyword evidence="1" id="KW-0812">Transmembrane</keyword>
<dbReference type="Pfam" id="PF13687">
    <property type="entry name" value="DUF4153"/>
    <property type="match status" value="1"/>
</dbReference>
<feature type="transmembrane region" description="Helical" evidence="1">
    <location>
        <begin position="21"/>
        <end position="39"/>
    </location>
</feature>
<accession>A0A510JJG5</accession>
<keyword evidence="1" id="KW-1133">Transmembrane helix</keyword>
<keyword evidence="3" id="KW-1185">Reference proteome</keyword>
<dbReference type="Proteomes" id="UP000321892">
    <property type="component" value="Chromosome"/>
</dbReference>
<evidence type="ECO:0000256" key="1">
    <source>
        <dbReference type="SAM" id="Phobius"/>
    </source>
</evidence>
<dbReference type="InterPro" id="IPR025291">
    <property type="entry name" value="DUF4153"/>
</dbReference>
<feature type="transmembrane region" description="Helical" evidence="1">
    <location>
        <begin position="59"/>
        <end position="77"/>
    </location>
</feature>
<dbReference type="EMBL" id="AP019823">
    <property type="protein sequence ID" value="BBM39449.1"/>
    <property type="molecule type" value="Genomic_DNA"/>
</dbReference>
<reference evidence="2 3" key="1">
    <citation type="submission" date="2019-07" db="EMBL/GenBank/DDBJ databases">
        <title>Complete Genome Sequence of Leptotrichia hofstadii Strain JCM16775.</title>
        <authorList>
            <person name="Watanabe S."/>
            <person name="Cui L."/>
        </authorList>
    </citation>
    <scope>NUCLEOTIDE SEQUENCE [LARGE SCALE GENOMIC DNA]</scope>
    <source>
        <strain evidence="2 3">JCM16775</strain>
    </source>
</reference>
<dbReference type="KEGG" id="lhf:JCM16775_2160"/>
<dbReference type="RefSeq" id="WP_026746765.1">
    <property type="nucleotide sequence ID" value="NZ_AP019823.1"/>
</dbReference>
<evidence type="ECO:0008006" key="4">
    <source>
        <dbReference type="Google" id="ProtNLM"/>
    </source>
</evidence>
<feature type="transmembrane region" description="Helical" evidence="1">
    <location>
        <begin position="89"/>
        <end position="111"/>
    </location>
</feature>
<organism evidence="2 3">
    <name type="scientific">Leptotrichia hofstadii</name>
    <dbReference type="NCBI Taxonomy" id="157688"/>
    <lineage>
        <taxon>Bacteria</taxon>
        <taxon>Fusobacteriati</taxon>
        <taxon>Fusobacteriota</taxon>
        <taxon>Fusobacteriia</taxon>
        <taxon>Fusobacteriales</taxon>
        <taxon>Leptotrichiaceae</taxon>
        <taxon>Leptotrichia</taxon>
    </lineage>
</organism>